<dbReference type="InterPro" id="IPR036794">
    <property type="entry name" value="ATP_F1_dsu/esu_C_sf"/>
</dbReference>
<evidence type="ECO:0000256" key="2">
    <source>
        <dbReference type="ARBA" id="ARBA00004202"/>
    </source>
</evidence>
<dbReference type="Gene3D" id="2.60.15.10">
    <property type="entry name" value="F0F1 ATP synthase delta/epsilon subunit, N-terminal"/>
    <property type="match status" value="1"/>
</dbReference>
<evidence type="ECO:0000256" key="1">
    <source>
        <dbReference type="ARBA" id="ARBA00003543"/>
    </source>
</evidence>
<evidence type="ECO:0000256" key="10">
    <source>
        <dbReference type="ARBA" id="ARBA00023196"/>
    </source>
</evidence>
<comment type="function">
    <text evidence="1 14">Produces ATP from ADP in the presence of a proton gradient across the membrane.</text>
</comment>
<evidence type="ECO:0000256" key="6">
    <source>
        <dbReference type="ARBA" id="ARBA00022475"/>
    </source>
</evidence>
<evidence type="ECO:0000256" key="7">
    <source>
        <dbReference type="ARBA" id="ARBA00022781"/>
    </source>
</evidence>
<dbReference type="InterPro" id="IPR020547">
    <property type="entry name" value="ATP_synth_F1_esu_C"/>
</dbReference>
<name>A0A345BZJ5_9BACI</name>
<evidence type="ECO:0000256" key="15">
    <source>
        <dbReference type="RuleBase" id="RU003656"/>
    </source>
</evidence>
<evidence type="ECO:0000259" key="18">
    <source>
        <dbReference type="Pfam" id="PF02823"/>
    </source>
</evidence>
<evidence type="ECO:0000256" key="8">
    <source>
        <dbReference type="ARBA" id="ARBA00023065"/>
    </source>
</evidence>
<keyword evidence="9 14" id="KW-0472">Membrane</keyword>
<dbReference type="GO" id="GO:0005886">
    <property type="term" value="C:plasma membrane"/>
    <property type="evidence" value="ECO:0007669"/>
    <property type="project" value="UniProtKB-SubCell"/>
</dbReference>
<feature type="domain" description="ATP synthase epsilon subunit C-terminal" evidence="17">
    <location>
        <begin position="85"/>
        <end position="130"/>
    </location>
</feature>
<keyword evidence="6 14" id="KW-1003">Cell membrane</keyword>
<dbReference type="NCBIfam" id="NF001846">
    <property type="entry name" value="PRK00571.1-3"/>
    <property type="match status" value="1"/>
</dbReference>
<gene>
    <name evidence="14" type="primary">atpC</name>
    <name evidence="19" type="ORF">DT065_10335</name>
</gene>
<dbReference type="Proteomes" id="UP000252100">
    <property type="component" value="Chromosome"/>
</dbReference>
<comment type="subcellular location">
    <subcellularLocation>
        <location evidence="2 14">Cell membrane</location>
        <topology evidence="2 14">Peripheral membrane protein</topology>
    </subcellularLocation>
</comment>
<dbReference type="SUPFAM" id="SSF51344">
    <property type="entry name" value="Epsilon subunit of F1F0-ATP synthase N-terminal domain"/>
    <property type="match status" value="1"/>
</dbReference>
<sequence>MKTSVNVVTPNGNVYENEADIVSAKTESGEIGVLPRHIPLVAPLQTSAVRVKNESTEDSISVSGGFLEVRPDKVTILAESAEVPEDIDIERAQRAKERAENRLNQDQEDIDKKRAQQALSRAETRLSVAERR</sequence>
<dbReference type="Pfam" id="PF02823">
    <property type="entry name" value="ATP-synt_DE_N"/>
    <property type="match status" value="1"/>
</dbReference>
<keyword evidence="20" id="KW-1185">Reference proteome</keyword>
<keyword evidence="8 14" id="KW-0406">Ion transport</keyword>
<reference evidence="19 20" key="1">
    <citation type="journal article" date="2018" name="J. Microbiol.">
        <title>Salicibibacter kimchii gen. nov., sp. nov., a moderately halophilic and alkalitolerant bacterium in the family Bacillaceae, isolated from kimchi.</title>
        <authorList>
            <person name="Jang J.Y."/>
            <person name="Oh Y.J."/>
            <person name="Lim S.K."/>
            <person name="Park H.K."/>
            <person name="Lee C."/>
            <person name="Kim J.Y."/>
            <person name="Lee M.A."/>
            <person name="Choi H.J."/>
        </authorList>
    </citation>
    <scope>NUCLEOTIDE SEQUENCE [LARGE SCALE GENOMIC DNA]</scope>
    <source>
        <strain evidence="19 20">NKC1-1</strain>
    </source>
</reference>
<evidence type="ECO:0000256" key="16">
    <source>
        <dbReference type="SAM" id="MobiDB-lite"/>
    </source>
</evidence>
<accession>A0A345BZJ5</accession>
<comment type="subunit">
    <text evidence="14 15">F-type ATPases have 2 components, CF(1) - the catalytic core - and CF(0) - the membrane proton channel. CF(1) has five subunits: alpha(3), beta(3), gamma(1), delta(1), epsilon(1). CF(0) has three main subunits: a, b and c.</text>
</comment>
<feature type="region of interest" description="Disordered" evidence="16">
    <location>
        <begin position="94"/>
        <end position="132"/>
    </location>
</feature>
<dbReference type="PANTHER" id="PTHR13822:SF10">
    <property type="entry name" value="ATP SYNTHASE EPSILON CHAIN, CHLOROPLASTIC"/>
    <property type="match status" value="1"/>
</dbReference>
<dbReference type="NCBIfam" id="TIGR01216">
    <property type="entry name" value="ATP_synt_epsi"/>
    <property type="match status" value="1"/>
</dbReference>
<evidence type="ECO:0000256" key="4">
    <source>
        <dbReference type="ARBA" id="ARBA00014480"/>
    </source>
</evidence>
<evidence type="ECO:0000256" key="9">
    <source>
        <dbReference type="ARBA" id="ARBA00023136"/>
    </source>
</evidence>
<keyword evidence="7 14" id="KW-0375">Hydrogen ion transport</keyword>
<feature type="compositionally biased region" description="Basic and acidic residues" evidence="16">
    <location>
        <begin position="94"/>
        <end position="114"/>
    </location>
</feature>
<evidence type="ECO:0000259" key="17">
    <source>
        <dbReference type="Pfam" id="PF00401"/>
    </source>
</evidence>
<keyword evidence="5 14" id="KW-0813">Transport</keyword>
<dbReference type="GO" id="GO:0005524">
    <property type="term" value="F:ATP binding"/>
    <property type="evidence" value="ECO:0007669"/>
    <property type="project" value="UniProtKB-UniRule"/>
</dbReference>
<keyword evidence="11 14" id="KW-0066">ATP synthesis</keyword>
<dbReference type="GO" id="GO:0045259">
    <property type="term" value="C:proton-transporting ATP synthase complex"/>
    <property type="evidence" value="ECO:0007669"/>
    <property type="project" value="UniProtKB-KW"/>
</dbReference>
<dbReference type="InterPro" id="IPR036771">
    <property type="entry name" value="ATPsynth_dsu/esu_N"/>
</dbReference>
<evidence type="ECO:0000256" key="3">
    <source>
        <dbReference type="ARBA" id="ARBA00005712"/>
    </source>
</evidence>
<evidence type="ECO:0000256" key="13">
    <source>
        <dbReference type="ARBA" id="ARBA00031795"/>
    </source>
</evidence>
<evidence type="ECO:0000256" key="5">
    <source>
        <dbReference type="ARBA" id="ARBA00022448"/>
    </source>
</evidence>
<dbReference type="InterPro" id="IPR020546">
    <property type="entry name" value="ATP_synth_F1_dsu/esu_N"/>
</dbReference>
<dbReference type="Pfam" id="PF00401">
    <property type="entry name" value="ATP-synt_DE"/>
    <property type="match status" value="1"/>
</dbReference>
<dbReference type="PANTHER" id="PTHR13822">
    <property type="entry name" value="ATP SYNTHASE DELTA/EPSILON CHAIN"/>
    <property type="match status" value="1"/>
</dbReference>
<dbReference type="FunFam" id="2.60.15.10:FF:000001">
    <property type="entry name" value="ATP synthase epsilon chain"/>
    <property type="match status" value="1"/>
</dbReference>
<evidence type="ECO:0000256" key="14">
    <source>
        <dbReference type="HAMAP-Rule" id="MF_00530"/>
    </source>
</evidence>
<proteinExistence type="inferred from homology"/>
<evidence type="ECO:0000313" key="19">
    <source>
        <dbReference type="EMBL" id="AXF56376.1"/>
    </source>
</evidence>
<feature type="compositionally biased region" description="Basic and acidic residues" evidence="16">
    <location>
        <begin position="122"/>
        <end position="132"/>
    </location>
</feature>
<protein>
    <recommendedName>
        <fullName evidence="4 14">ATP synthase epsilon chain</fullName>
    </recommendedName>
    <alternativeName>
        <fullName evidence="13 14">ATP synthase F1 sector epsilon subunit</fullName>
    </alternativeName>
    <alternativeName>
        <fullName evidence="12 14">F-ATPase epsilon subunit</fullName>
    </alternativeName>
</protein>
<dbReference type="NCBIfam" id="NF009980">
    <property type="entry name" value="PRK13446.1"/>
    <property type="match status" value="1"/>
</dbReference>
<dbReference type="SUPFAM" id="SSF46604">
    <property type="entry name" value="Epsilon subunit of F1F0-ATP synthase C-terminal domain"/>
    <property type="match status" value="1"/>
</dbReference>
<dbReference type="AlphaFoldDB" id="A0A345BZJ5"/>
<dbReference type="OrthoDB" id="9804110at2"/>
<organism evidence="19 20">
    <name type="scientific">Salicibibacter kimchii</name>
    <dbReference type="NCBI Taxonomy" id="2099786"/>
    <lineage>
        <taxon>Bacteria</taxon>
        <taxon>Bacillati</taxon>
        <taxon>Bacillota</taxon>
        <taxon>Bacilli</taxon>
        <taxon>Bacillales</taxon>
        <taxon>Bacillaceae</taxon>
        <taxon>Salicibibacter</taxon>
    </lineage>
</organism>
<feature type="domain" description="ATP synthase F1 complex delta/epsilon subunit N-terminal" evidence="18">
    <location>
        <begin position="4"/>
        <end position="81"/>
    </location>
</feature>
<dbReference type="InterPro" id="IPR001469">
    <property type="entry name" value="ATP_synth_F1_dsu/esu"/>
</dbReference>
<evidence type="ECO:0000313" key="20">
    <source>
        <dbReference type="Proteomes" id="UP000252100"/>
    </source>
</evidence>
<comment type="similarity">
    <text evidence="3 14 15">Belongs to the ATPase epsilon chain family.</text>
</comment>
<dbReference type="Gene3D" id="1.20.5.440">
    <property type="entry name" value="ATP synthase delta/epsilon subunit, C-terminal domain"/>
    <property type="match status" value="1"/>
</dbReference>
<dbReference type="HAMAP" id="MF_00530">
    <property type="entry name" value="ATP_synth_epsil_bac"/>
    <property type="match status" value="1"/>
</dbReference>
<evidence type="ECO:0000256" key="12">
    <source>
        <dbReference type="ARBA" id="ARBA00030215"/>
    </source>
</evidence>
<dbReference type="GO" id="GO:0046933">
    <property type="term" value="F:proton-transporting ATP synthase activity, rotational mechanism"/>
    <property type="evidence" value="ECO:0007669"/>
    <property type="project" value="UniProtKB-UniRule"/>
</dbReference>
<dbReference type="KEGG" id="rue:DT065_10335"/>
<dbReference type="EMBL" id="CP031092">
    <property type="protein sequence ID" value="AXF56376.1"/>
    <property type="molecule type" value="Genomic_DNA"/>
</dbReference>
<dbReference type="CDD" id="cd12152">
    <property type="entry name" value="F1-ATPase_delta"/>
    <property type="match status" value="1"/>
</dbReference>
<evidence type="ECO:0000256" key="11">
    <source>
        <dbReference type="ARBA" id="ARBA00023310"/>
    </source>
</evidence>
<dbReference type="RefSeq" id="WP_114373107.1">
    <property type="nucleotide sequence ID" value="NZ_CP031092.1"/>
</dbReference>
<keyword evidence="10 14" id="KW-0139">CF(1)</keyword>